<evidence type="ECO:0000256" key="1">
    <source>
        <dbReference type="SAM" id="SignalP"/>
    </source>
</evidence>
<dbReference type="EMBL" id="GIFC01000533">
    <property type="protein sequence ID" value="MXU82616.1"/>
    <property type="molecule type" value="Transcribed_RNA"/>
</dbReference>
<keyword evidence="1" id="KW-0732">Signal</keyword>
<proteinExistence type="predicted"/>
<evidence type="ECO:0000313" key="2">
    <source>
        <dbReference type="EMBL" id="MXU82616.1"/>
    </source>
</evidence>
<name>A0A6B0U2Q7_IXORI</name>
<feature type="signal peptide" evidence="1">
    <location>
        <begin position="1"/>
        <end position="21"/>
    </location>
</feature>
<sequence>MGCNWSLLFSPLLVFSLLVCCIRKHNNKTTCISDCGVCRIGKMSLLRQNYVSLEVDMYESLDAIQVLFFF</sequence>
<feature type="chain" id="PRO_5025347889" evidence="1">
    <location>
        <begin position="22"/>
        <end position="70"/>
    </location>
</feature>
<organism evidence="2">
    <name type="scientific">Ixodes ricinus</name>
    <name type="common">Common tick</name>
    <name type="synonym">Acarus ricinus</name>
    <dbReference type="NCBI Taxonomy" id="34613"/>
    <lineage>
        <taxon>Eukaryota</taxon>
        <taxon>Metazoa</taxon>
        <taxon>Ecdysozoa</taxon>
        <taxon>Arthropoda</taxon>
        <taxon>Chelicerata</taxon>
        <taxon>Arachnida</taxon>
        <taxon>Acari</taxon>
        <taxon>Parasitiformes</taxon>
        <taxon>Ixodida</taxon>
        <taxon>Ixodoidea</taxon>
        <taxon>Ixodidae</taxon>
        <taxon>Ixodinae</taxon>
        <taxon>Ixodes</taxon>
    </lineage>
</organism>
<reference evidence="2" key="1">
    <citation type="submission" date="2019-12" db="EMBL/GenBank/DDBJ databases">
        <title>An insight into the sialome of adult female Ixodes ricinus ticks feeding for 6 days.</title>
        <authorList>
            <person name="Perner J."/>
            <person name="Ribeiro J.M.C."/>
        </authorList>
    </citation>
    <scope>NUCLEOTIDE SEQUENCE</scope>
    <source>
        <strain evidence="2">Semi-engorged</strain>
        <tissue evidence="2">Salivary glands</tissue>
    </source>
</reference>
<protein>
    <submittedName>
        <fullName evidence="2">Putative secreted protein</fullName>
    </submittedName>
</protein>
<dbReference type="AlphaFoldDB" id="A0A6B0U2Q7"/>
<accession>A0A6B0U2Q7</accession>